<evidence type="ECO:0000256" key="1">
    <source>
        <dbReference type="ARBA" id="ARBA00004651"/>
    </source>
</evidence>
<dbReference type="GO" id="GO:0046872">
    <property type="term" value="F:metal ion binding"/>
    <property type="evidence" value="ECO:0007669"/>
    <property type="project" value="UniProtKB-KW"/>
</dbReference>
<evidence type="ECO:0000256" key="10">
    <source>
        <dbReference type="PIRSR" id="PIRSR005091-3"/>
    </source>
</evidence>
<evidence type="ECO:0000256" key="3">
    <source>
        <dbReference type="ARBA" id="ARBA00009983"/>
    </source>
</evidence>
<accession>A0A6G7B990</accession>
<dbReference type="RefSeq" id="WP_102878148.1">
    <property type="nucleotide sequence ID" value="NZ_CP049228.1"/>
</dbReference>
<evidence type="ECO:0000313" key="14">
    <source>
        <dbReference type="Proteomes" id="UP000501676"/>
    </source>
</evidence>
<keyword evidence="7 11" id="KW-0472">Membrane</keyword>
<dbReference type="InterPro" id="IPR017850">
    <property type="entry name" value="Alkaline_phosphatase_core_sf"/>
</dbReference>
<feature type="domain" description="Sulfatase N-terminal" evidence="12">
    <location>
        <begin position="251"/>
        <end position="549"/>
    </location>
</feature>
<dbReference type="InterPro" id="IPR050448">
    <property type="entry name" value="OpgB/LTA_synthase_biosynth"/>
</dbReference>
<dbReference type="Proteomes" id="UP000501676">
    <property type="component" value="Chromosome"/>
</dbReference>
<comment type="pathway">
    <text evidence="2">Cell wall biogenesis; lipoteichoic acid biosynthesis.</text>
</comment>
<evidence type="ECO:0000256" key="11">
    <source>
        <dbReference type="SAM" id="Phobius"/>
    </source>
</evidence>
<protein>
    <submittedName>
        <fullName evidence="13">LTA synthase family protein</fullName>
    </submittedName>
</protein>
<dbReference type="Gene3D" id="3.40.720.10">
    <property type="entry name" value="Alkaline Phosphatase, subunit A"/>
    <property type="match status" value="1"/>
</dbReference>
<dbReference type="Pfam" id="PF00884">
    <property type="entry name" value="Sulfatase"/>
    <property type="match status" value="1"/>
</dbReference>
<dbReference type="GO" id="GO:0005886">
    <property type="term" value="C:plasma membrane"/>
    <property type="evidence" value="ECO:0007669"/>
    <property type="project" value="UniProtKB-SubCell"/>
</dbReference>
<comment type="subcellular location">
    <subcellularLocation>
        <location evidence="1">Cell membrane</location>
        <topology evidence="1">Multi-pass membrane protein</topology>
    </subcellularLocation>
</comment>
<dbReference type="SUPFAM" id="SSF53649">
    <property type="entry name" value="Alkaline phosphatase-like"/>
    <property type="match status" value="1"/>
</dbReference>
<dbReference type="AlphaFoldDB" id="A0A6G7B990"/>
<evidence type="ECO:0000259" key="12">
    <source>
        <dbReference type="Pfam" id="PF00884"/>
    </source>
</evidence>
<dbReference type="InterPro" id="IPR000917">
    <property type="entry name" value="Sulfatase_N"/>
</dbReference>
<keyword evidence="5 11" id="KW-0812">Transmembrane</keyword>
<proteinExistence type="inferred from homology"/>
<evidence type="ECO:0000256" key="9">
    <source>
        <dbReference type="PIRSR" id="PIRSR005091-2"/>
    </source>
</evidence>
<evidence type="ECO:0000256" key="2">
    <source>
        <dbReference type="ARBA" id="ARBA00004936"/>
    </source>
</evidence>
<comment type="similarity">
    <text evidence="3">Belongs to the LTA synthase family.</text>
</comment>
<sequence length="726" mass="83960">MINNKYNFRQSKVCFLTILTILFWLKYIFAFYFYFKLQLNDYYQQIIALISSLGSTIILFSIAFYITKPLLSYIFMILLDIANTTLLFSNIIYFRQFNDFLTFKTIQNTSKVTQGLGKSTVALMQPLDILIWLDIIVIVCLLLLKIIKLDQRHYNINLSFAITSFGLFVALLNLALAETARPKLLRNTFDRSYVVKYIGLSNYTLYDLTRSAQSGSSKRNINASQINKILAYTRKKYAGINPKYFGKAKGKNVIILHLESFQQFLIDLKINNKEVTPFLNSIYHSKNTISYKNFFHQVGLGRTSDAETMLETGTFGISDGPLFSSLGNENTFQAAPQILRQRGYTSAVFHGNIGTFWNRNEVYKNLGYNYFFDSSYYFNEKKDKVGYGLKDKLLFAESIKYLEQLQQPFYVKFLTVTNHYPYNMDSEDLDKDFKTTNTNNTTINNYFQTAHYLDQSIREFFEYLKKSGLDKKSIVILYGDHYGVGSSDNETNALAPILNKADKPWSEYDTINLQRVPFMIHMNGLKGGIKSNIAGEIDVLPTLLHLLGINTKNYIQFGNDLLSNKRQKFVIFRNGTIITPHYIIVGGRNNLNRIYDFNTGEKINNLTDKQKAHIEHLIKQANKSLHYSDLLNNRNLLRFYTPKGFIPVDPLTFNYQLNYLNMIRIRKMVGNNSTSLYSENRGSTIDMYKTDAFQINKDKLFELPANVIKTRKEAKNLLKEDAPLNK</sequence>
<gene>
    <name evidence="13" type="ORF">G6Z83_04880</name>
</gene>
<feature type="active site" evidence="8">
    <location>
        <position position="303"/>
    </location>
</feature>
<feature type="binding site" evidence="10">
    <location>
        <position position="259"/>
    </location>
    <ligand>
        <name>Mn(2+)</name>
        <dbReference type="ChEBI" id="CHEBI:29035"/>
    </ligand>
</feature>
<keyword evidence="6 11" id="KW-1133">Transmembrane helix</keyword>
<feature type="transmembrane region" description="Helical" evidence="11">
    <location>
        <begin position="73"/>
        <end position="94"/>
    </location>
</feature>
<keyword evidence="9" id="KW-0464">Manganese</keyword>
<organism evidence="13 14">
    <name type="scientific">Lactobacillus iners</name>
    <dbReference type="NCBI Taxonomy" id="147802"/>
    <lineage>
        <taxon>Bacteria</taxon>
        <taxon>Bacillati</taxon>
        <taxon>Bacillota</taxon>
        <taxon>Bacilli</taxon>
        <taxon>Lactobacillales</taxon>
        <taxon>Lactobacillaceae</taxon>
        <taxon>Lactobacillus</taxon>
    </lineage>
</organism>
<keyword evidence="4" id="KW-1003">Cell membrane</keyword>
<dbReference type="Gene3D" id="3.30.1120.170">
    <property type="match status" value="1"/>
</dbReference>
<name>A0A6G7B990_9LACO</name>
<feature type="binding site" evidence="10">
    <location>
        <position position="303"/>
    </location>
    <ligand>
        <name>Mn(2+)</name>
        <dbReference type="ChEBI" id="CHEBI:29035"/>
    </ligand>
</feature>
<dbReference type="EMBL" id="CP049228">
    <property type="protein sequence ID" value="QIH24027.1"/>
    <property type="molecule type" value="Genomic_DNA"/>
</dbReference>
<reference evidence="13 14" key="1">
    <citation type="submission" date="2020-02" db="EMBL/GenBank/DDBJ databases">
        <title>Complete genome sequences of six Lactobacillus iners strains isolated from the human vagina.</title>
        <authorList>
            <person name="France M.T."/>
            <person name="Rutt L."/>
            <person name="Narina S."/>
            <person name="Arbaugh S."/>
            <person name="Humphrys M.S."/>
            <person name="Ma B."/>
            <person name="Hayward M.R."/>
            <person name="Relman D."/>
            <person name="Kwon D.S."/>
            <person name="Ravel J."/>
        </authorList>
    </citation>
    <scope>NUCLEOTIDE SEQUENCE [LARGE SCALE GENOMIC DNA]</scope>
    <source>
        <strain evidence="13 14">C0210C1</strain>
    </source>
</reference>
<feature type="transmembrane region" description="Helical" evidence="11">
    <location>
        <begin position="12"/>
        <end position="34"/>
    </location>
</feature>
<keyword evidence="9" id="KW-0479">Metal-binding</keyword>
<dbReference type="CDD" id="cd16015">
    <property type="entry name" value="LTA_synthase"/>
    <property type="match status" value="1"/>
</dbReference>
<dbReference type="InterPro" id="IPR012160">
    <property type="entry name" value="LtaS-like"/>
</dbReference>
<feature type="transmembrane region" description="Helical" evidence="11">
    <location>
        <begin position="154"/>
        <end position="176"/>
    </location>
</feature>
<evidence type="ECO:0000256" key="5">
    <source>
        <dbReference type="ARBA" id="ARBA00022692"/>
    </source>
</evidence>
<evidence type="ECO:0000256" key="4">
    <source>
        <dbReference type="ARBA" id="ARBA00022475"/>
    </source>
</evidence>
<feature type="transmembrane region" description="Helical" evidence="11">
    <location>
        <begin position="129"/>
        <end position="147"/>
    </location>
</feature>
<feature type="binding site" evidence="10">
    <location>
        <position position="480"/>
    </location>
    <ligand>
        <name>Mn(2+)</name>
        <dbReference type="ChEBI" id="CHEBI:29035"/>
    </ligand>
</feature>
<feature type="binding site" evidence="9">
    <location>
        <position position="419"/>
    </location>
    <ligand>
        <name>substrate</name>
    </ligand>
</feature>
<evidence type="ECO:0000256" key="7">
    <source>
        <dbReference type="ARBA" id="ARBA00023136"/>
    </source>
</evidence>
<dbReference type="PANTHER" id="PTHR47371:SF3">
    <property type="entry name" value="PHOSPHOGLYCEROL TRANSFERASE I"/>
    <property type="match status" value="1"/>
</dbReference>
<evidence type="ECO:0000313" key="13">
    <source>
        <dbReference type="EMBL" id="QIH24027.1"/>
    </source>
</evidence>
<feature type="binding site" evidence="10">
    <location>
        <position position="481"/>
    </location>
    <ligand>
        <name>Mn(2+)</name>
        <dbReference type="ChEBI" id="CHEBI:29035"/>
    </ligand>
</feature>
<dbReference type="PIRSF" id="PIRSF005091">
    <property type="entry name" value="Mmb_sulf_HI1246"/>
    <property type="match status" value="1"/>
</dbReference>
<feature type="transmembrane region" description="Helical" evidence="11">
    <location>
        <begin position="46"/>
        <end position="66"/>
    </location>
</feature>
<evidence type="ECO:0000256" key="6">
    <source>
        <dbReference type="ARBA" id="ARBA00022989"/>
    </source>
</evidence>
<dbReference type="PANTHER" id="PTHR47371">
    <property type="entry name" value="LIPOTEICHOIC ACID SYNTHASE"/>
    <property type="match status" value="1"/>
</dbReference>
<evidence type="ECO:0000256" key="8">
    <source>
        <dbReference type="PIRSR" id="PIRSR005091-1"/>
    </source>
</evidence>